<keyword evidence="2" id="KW-0547">Nucleotide-binding</keyword>
<dbReference type="SUPFAM" id="SSF52540">
    <property type="entry name" value="P-loop containing nucleoside triphosphate hydrolases"/>
    <property type="match status" value="1"/>
</dbReference>
<dbReference type="InterPro" id="IPR027417">
    <property type="entry name" value="P-loop_NTPase"/>
</dbReference>
<keyword evidence="6" id="KW-1185">Reference proteome</keyword>
<dbReference type="Proteomes" id="UP000186607">
    <property type="component" value="Unassembled WGS sequence"/>
</dbReference>
<dbReference type="AlphaFoldDB" id="A0A1U7NZA0"/>
<dbReference type="STRING" id="249408.BOO71_0006439"/>
<evidence type="ECO:0000313" key="6">
    <source>
        <dbReference type="Proteomes" id="UP000186607"/>
    </source>
</evidence>
<dbReference type="Gene3D" id="3.40.50.300">
    <property type="entry name" value="P-loop containing nucleotide triphosphate hydrolases"/>
    <property type="match status" value="1"/>
</dbReference>
<dbReference type="InterPro" id="IPR017871">
    <property type="entry name" value="ABC_transporter-like_CS"/>
</dbReference>
<dbReference type="RefSeq" id="WP_254843127.1">
    <property type="nucleotide sequence ID" value="NZ_MSTI01000070.1"/>
</dbReference>
<comment type="caution">
    <text evidence="5">The sequence shown here is derived from an EMBL/GenBank/DDBJ whole genome shotgun (WGS) entry which is preliminary data.</text>
</comment>
<dbReference type="EMBL" id="MSTI01000070">
    <property type="protein sequence ID" value="OLV18245.1"/>
    <property type="molecule type" value="Genomic_DNA"/>
</dbReference>
<dbReference type="InterPro" id="IPR013563">
    <property type="entry name" value="Oligopep_ABC_C"/>
</dbReference>
<dbReference type="PROSITE" id="PS00211">
    <property type="entry name" value="ABC_TRANSPORTER_1"/>
    <property type="match status" value="1"/>
</dbReference>
<dbReference type="CDD" id="cd03257">
    <property type="entry name" value="ABC_NikE_OppD_transporters"/>
    <property type="match status" value="1"/>
</dbReference>
<feature type="domain" description="ABC transporter" evidence="4">
    <location>
        <begin position="23"/>
        <end position="270"/>
    </location>
</feature>
<keyword evidence="1" id="KW-0813">Transport</keyword>
<evidence type="ECO:0000256" key="2">
    <source>
        <dbReference type="ARBA" id="ARBA00022741"/>
    </source>
</evidence>
<dbReference type="PANTHER" id="PTHR43776">
    <property type="entry name" value="TRANSPORT ATP-BINDING PROTEIN"/>
    <property type="match status" value="1"/>
</dbReference>
<dbReference type="GO" id="GO:0015833">
    <property type="term" value="P:peptide transport"/>
    <property type="evidence" value="ECO:0007669"/>
    <property type="project" value="InterPro"/>
</dbReference>
<accession>A0A1U7NZA0</accession>
<dbReference type="SMART" id="SM00382">
    <property type="entry name" value="AAA"/>
    <property type="match status" value="1"/>
</dbReference>
<dbReference type="GO" id="GO:0016887">
    <property type="term" value="F:ATP hydrolysis activity"/>
    <property type="evidence" value="ECO:0007669"/>
    <property type="project" value="InterPro"/>
</dbReference>
<sequence length="349" mass="37333">MSQPAAPDPTNVQTSLSATPNTLEIVGLRKVFGTRGKAGGVVAVNDVSFAIARGEVLGLVGESGSGKSTIARLIAHLYTPTAGEIRLGGQPVPNRLGGAALRKFRKHVQMIFQDPYASLNPLHPVRYTLSRPLKIHKLAQGNTDAQVSSLLERVGLSPAATYIAKRPFELSGGQRQRVGIARALAARPELILADEPTSALDVSIRLDVMNLMLDLKDQEGLSMLFITHDLAGARYMSDRVAVLYAGTLVEIGPAVEVIDRPQHPYTQLLKSAAPKPDAGLVPEEIEARGEVPDLKTLPPGCPFEPRCPHAMPECRDGLPRMYDVGGGHTARCILHDPAITARKQGLVGV</sequence>
<evidence type="ECO:0000259" key="4">
    <source>
        <dbReference type="PROSITE" id="PS50893"/>
    </source>
</evidence>
<dbReference type="Pfam" id="PF00005">
    <property type="entry name" value="ABC_tran"/>
    <property type="match status" value="1"/>
</dbReference>
<gene>
    <name evidence="5" type="ORF">BOO71_0006439</name>
</gene>
<dbReference type="GO" id="GO:0005524">
    <property type="term" value="F:ATP binding"/>
    <property type="evidence" value="ECO:0007669"/>
    <property type="project" value="UniProtKB-KW"/>
</dbReference>
<dbReference type="PANTHER" id="PTHR43776:SF8">
    <property type="entry name" value="ABC TRANSPORTER, ATP-BINDING PROTEIN"/>
    <property type="match status" value="1"/>
</dbReference>
<dbReference type="InterPro" id="IPR050319">
    <property type="entry name" value="ABC_transp_ATP-bind"/>
</dbReference>
<reference evidence="5 6" key="1">
    <citation type="submission" date="2017-01" db="EMBL/GenBank/DDBJ databases">
        <title>Genome Analysis of Deinococcus marmoris KOPRI26562.</title>
        <authorList>
            <person name="Kim J.H."/>
            <person name="Oh H.-M."/>
        </authorList>
    </citation>
    <scope>NUCLEOTIDE SEQUENCE [LARGE SCALE GENOMIC DNA]</scope>
    <source>
        <strain evidence="5 6">KOPRI26562</strain>
    </source>
</reference>
<name>A0A1U7NZA0_9DEIO</name>
<dbReference type="FunFam" id="3.40.50.300:FF:000016">
    <property type="entry name" value="Oligopeptide ABC transporter ATP-binding component"/>
    <property type="match status" value="1"/>
</dbReference>
<evidence type="ECO:0000256" key="3">
    <source>
        <dbReference type="ARBA" id="ARBA00022840"/>
    </source>
</evidence>
<dbReference type="Pfam" id="PF08352">
    <property type="entry name" value="oligo_HPY"/>
    <property type="match status" value="1"/>
</dbReference>
<keyword evidence="3 5" id="KW-0067">ATP-binding</keyword>
<evidence type="ECO:0000313" key="5">
    <source>
        <dbReference type="EMBL" id="OLV18245.1"/>
    </source>
</evidence>
<evidence type="ECO:0000256" key="1">
    <source>
        <dbReference type="ARBA" id="ARBA00022448"/>
    </source>
</evidence>
<dbReference type="GO" id="GO:0055085">
    <property type="term" value="P:transmembrane transport"/>
    <property type="evidence" value="ECO:0007669"/>
    <property type="project" value="UniProtKB-ARBA"/>
</dbReference>
<dbReference type="NCBIfam" id="TIGR01727">
    <property type="entry name" value="oligo_HPY"/>
    <property type="match status" value="1"/>
</dbReference>
<dbReference type="PROSITE" id="PS50893">
    <property type="entry name" value="ABC_TRANSPORTER_2"/>
    <property type="match status" value="1"/>
</dbReference>
<proteinExistence type="predicted"/>
<dbReference type="InterPro" id="IPR003439">
    <property type="entry name" value="ABC_transporter-like_ATP-bd"/>
</dbReference>
<organism evidence="5 6">
    <name type="scientific">Deinococcus marmoris</name>
    <dbReference type="NCBI Taxonomy" id="249408"/>
    <lineage>
        <taxon>Bacteria</taxon>
        <taxon>Thermotogati</taxon>
        <taxon>Deinococcota</taxon>
        <taxon>Deinococci</taxon>
        <taxon>Deinococcales</taxon>
        <taxon>Deinococcaceae</taxon>
        <taxon>Deinococcus</taxon>
    </lineage>
</organism>
<protein>
    <submittedName>
        <fullName evidence="5">Oligopeptide transport ATP-binding protein OppF</fullName>
    </submittedName>
</protein>
<dbReference type="InterPro" id="IPR003593">
    <property type="entry name" value="AAA+_ATPase"/>
</dbReference>